<evidence type="ECO:0000313" key="2">
    <source>
        <dbReference type="EMBL" id="SVC90610.1"/>
    </source>
</evidence>
<dbReference type="Pfam" id="PF02746">
    <property type="entry name" value="MR_MLE_N"/>
    <property type="match status" value="1"/>
</dbReference>
<name>A0A382R0A9_9ZZZZ</name>
<feature type="domain" description="Mandelate racemase/muconate lactonizing enzyme N-terminal" evidence="1">
    <location>
        <begin position="21"/>
        <end position="77"/>
    </location>
</feature>
<dbReference type="EMBL" id="UINC01117878">
    <property type="protein sequence ID" value="SVC90610.1"/>
    <property type="molecule type" value="Genomic_DNA"/>
</dbReference>
<organism evidence="2">
    <name type="scientific">marine metagenome</name>
    <dbReference type="NCBI Taxonomy" id="408172"/>
    <lineage>
        <taxon>unclassified sequences</taxon>
        <taxon>metagenomes</taxon>
        <taxon>ecological metagenomes</taxon>
    </lineage>
</organism>
<protein>
    <recommendedName>
        <fullName evidence="1">Mandelate racemase/muconate lactonizing enzyme N-terminal domain-containing protein</fullName>
    </recommendedName>
</protein>
<dbReference type="Gene3D" id="3.30.390.10">
    <property type="entry name" value="Enolase-like, N-terminal domain"/>
    <property type="match status" value="1"/>
</dbReference>
<dbReference type="AlphaFoldDB" id="A0A382R0A9"/>
<sequence>MATIVKVTASAHSRSFTDNVVRMGLGRNVKRDFVFVKITADDGTVGCGEAHHGQNLTAMAEIIQNGVGSLIVGADPFDSE</sequence>
<accession>A0A382R0A9</accession>
<dbReference type="InterPro" id="IPR013341">
    <property type="entry name" value="Mandelate_racemase_N_dom"/>
</dbReference>
<dbReference type="InterPro" id="IPR029017">
    <property type="entry name" value="Enolase-like_N"/>
</dbReference>
<proteinExistence type="predicted"/>
<evidence type="ECO:0000259" key="1">
    <source>
        <dbReference type="Pfam" id="PF02746"/>
    </source>
</evidence>
<dbReference type="SUPFAM" id="SSF54826">
    <property type="entry name" value="Enolase N-terminal domain-like"/>
    <property type="match status" value="1"/>
</dbReference>
<feature type="non-terminal residue" evidence="2">
    <location>
        <position position="80"/>
    </location>
</feature>
<reference evidence="2" key="1">
    <citation type="submission" date="2018-05" db="EMBL/GenBank/DDBJ databases">
        <authorList>
            <person name="Lanie J.A."/>
            <person name="Ng W.-L."/>
            <person name="Kazmierczak K.M."/>
            <person name="Andrzejewski T.M."/>
            <person name="Davidsen T.M."/>
            <person name="Wayne K.J."/>
            <person name="Tettelin H."/>
            <person name="Glass J.I."/>
            <person name="Rusch D."/>
            <person name="Podicherti R."/>
            <person name="Tsui H.-C.T."/>
            <person name="Winkler M.E."/>
        </authorList>
    </citation>
    <scope>NUCLEOTIDE SEQUENCE</scope>
</reference>
<gene>
    <name evidence="2" type="ORF">METZ01_LOCUS343464</name>
</gene>